<protein>
    <submittedName>
        <fullName evidence="1">Uncharacterized protein</fullName>
    </submittedName>
</protein>
<sequence>MSKVGPSERDSPSIFASEEKSRIFPSTRFLMAIILSLCFIALSASTSNLAQAMVCMVRQPPSSVKSAEDQVVLVSRRDLSAMRDHAVQGNSSGRVPPCGHGSLSDPDVSVSPCHRNALLPWTSEQQGAIYAAQNVGSLFMLLAGWQADRLNAGPIELIVECIVVAIPR</sequence>
<name>A0A2G9TSJ5_TELCI</name>
<evidence type="ECO:0000313" key="2">
    <source>
        <dbReference type="Proteomes" id="UP000230423"/>
    </source>
</evidence>
<reference evidence="1 2" key="1">
    <citation type="submission" date="2015-09" db="EMBL/GenBank/DDBJ databases">
        <title>Draft genome of the parasitic nematode Teladorsagia circumcincta isolate WARC Sus (inbred).</title>
        <authorList>
            <person name="Mitreva M."/>
        </authorList>
    </citation>
    <scope>NUCLEOTIDE SEQUENCE [LARGE SCALE GENOMIC DNA]</scope>
    <source>
        <strain evidence="1 2">S</strain>
    </source>
</reference>
<evidence type="ECO:0000313" key="1">
    <source>
        <dbReference type="EMBL" id="PIO60954.1"/>
    </source>
</evidence>
<dbReference type="Proteomes" id="UP000230423">
    <property type="component" value="Unassembled WGS sequence"/>
</dbReference>
<accession>A0A2G9TSJ5</accession>
<organism evidence="1 2">
    <name type="scientific">Teladorsagia circumcincta</name>
    <name type="common">Brown stomach worm</name>
    <name type="synonym">Ostertagia circumcincta</name>
    <dbReference type="NCBI Taxonomy" id="45464"/>
    <lineage>
        <taxon>Eukaryota</taxon>
        <taxon>Metazoa</taxon>
        <taxon>Ecdysozoa</taxon>
        <taxon>Nematoda</taxon>
        <taxon>Chromadorea</taxon>
        <taxon>Rhabditida</taxon>
        <taxon>Rhabditina</taxon>
        <taxon>Rhabditomorpha</taxon>
        <taxon>Strongyloidea</taxon>
        <taxon>Trichostrongylidae</taxon>
        <taxon>Teladorsagia</taxon>
    </lineage>
</organism>
<gene>
    <name evidence="1" type="ORF">TELCIR_17537</name>
</gene>
<dbReference type="AlphaFoldDB" id="A0A2G9TSJ5"/>
<proteinExistence type="predicted"/>
<dbReference type="EMBL" id="KZ354483">
    <property type="protein sequence ID" value="PIO60954.1"/>
    <property type="molecule type" value="Genomic_DNA"/>
</dbReference>
<keyword evidence="2" id="KW-1185">Reference proteome</keyword>
<feature type="non-terminal residue" evidence="1">
    <location>
        <position position="168"/>
    </location>
</feature>